<dbReference type="PROSITE" id="PS51257">
    <property type="entry name" value="PROKAR_LIPOPROTEIN"/>
    <property type="match status" value="1"/>
</dbReference>
<dbReference type="InterPro" id="IPR023631">
    <property type="entry name" value="Amidase_dom"/>
</dbReference>
<keyword evidence="1" id="KW-0732">Signal</keyword>
<feature type="domain" description="Amidase" evidence="2">
    <location>
        <begin position="56"/>
        <end position="499"/>
    </location>
</feature>
<dbReference type="EC" id="3.5.1.4" evidence="3"/>
<dbReference type="NCBIfam" id="NF006006">
    <property type="entry name" value="PRK08137.1"/>
    <property type="match status" value="1"/>
</dbReference>
<gene>
    <name evidence="3" type="ORF">H8K27_00675</name>
</gene>
<dbReference type="Proteomes" id="UP000613113">
    <property type="component" value="Unassembled WGS sequence"/>
</dbReference>
<evidence type="ECO:0000259" key="2">
    <source>
        <dbReference type="Pfam" id="PF01425"/>
    </source>
</evidence>
<dbReference type="InterPro" id="IPR036928">
    <property type="entry name" value="AS_sf"/>
</dbReference>
<dbReference type="Gene3D" id="3.90.1300.10">
    <property type="entry name" value="Amidase signature (AS) domain"/>
    <property type="match status" value="1"/>
</dbReference>
<feature type="signal peptide" evidence="1">
    <location>
        <begin position="1"/>
        <end position="25"/>
    </location>
</feature>
<keyword evidence="3" id="KW-0378">Hydrolase</keyword>
<keyword evidence="4" id="KW-1185">Reference proteome</keyword>
<dbReference type="RefSeq" id="WP_186861319.1">
    <property type="nucleotide sequence ID" value="NZ_JACOGC010000001.1"/>
</dbReference>
<reference evidence="3 4" key="1">
    <citation type="submission" date="2020-08" db="EMBL/GenBank/DDBJ databases">
        <title>Novel species isolated from subtropical streams in China.</title>
        <authorList>
            <person name="Lu H."/>
        </authorList>
    </citation>
    <scope>NUCLEOTIDE SEQUENCE [LARGE SCALE GENOMIC DNA]</scope>
    <source>
        <strain evidence="3 4">FT31W</strain>
    </source>
</reference>
<evidence type="ECO:0000313" key="4">
    <source>
        <dbReference type="Proteomes" id="UP000613113"/>
    </source>
</evidence>
<feature type="chain" id="PRO_5045203027" evidence="1">
    <location>
        <begin position="26"/>
        <end position="519"/>
    </location>
</feature>
<comment type="caution">
    <text evidence="3">The sequence shown here is derived from an EMBL/GenBank/DDBJ whole genome shotgun (WGS) entry which is preliminary data.</text>
</comment>
<sequence length="519" mass="54394">MTLRRLTVYSTLSLGCALLPAAASAADKMALEPDHSDELALQAQAIRRGQLTATALLERYQSRIAAHNPALQAVIVTDPQAKEAAARFDALKKRRGALAGLPLLLKDNIDAQGMVTTAGSLALADNLRQKDAPLVTRLRDAGAIIVGKTNLSEWANLRSSKSTSGWSSAGGQVRNPYAPERSACGSSSGSGAAVAARMIPAAIGTETDGSIVCPAAVNGLVGLKPTIGLVSRTGIVPISHSQDTAGPMTLTVRDAAMVLNALAGSDPQDPATAQADRRRARDYSAGLSRNALRGKRLGVVGKLSDGYDAEISALYQHSLELLRAQGAVLVPVELPHLDDIEKDEMKVLLYEFKNDLNAYLAGTPDSVKTRNMADVIAFNQQHAGQVMPHFGQDLMEQAQATAGLQDPVYQQAAARARQQAGKDGIDAVMKKYRLNALVAPTTGVAWPIDYPAGDAVAGSASTPAAVAGYPHLTVPMGLVRGLPAGISFFAGAWQEAALLKIGYAFEQARPALPAPVLNP</sequence>
<dbReference type="EMBL" id="JACOGC010000001">
    <property type="protein sequence ID" value="MBC3883636.1"/>
    <property type="molecule type" value="Genomic_DNA"/>
</dbReference>
<accession>A0ABR6YI93</accession>
<dbReference type="SUPFAM" id="SSF75304">
    <property type="entry name" value="Amidase signature (AS) enzymes"/>
    <property type="match status" value="1"/>
</dbReference>
<name>A0ABR6YI93_9BURK</name>
<dbReference type="Pfam" id="PF01425">
    <property type="entry name" value="Amidase"/>
    <property type="match status" value="1"/>
</dbReference>
<organism evidence="3 4">
    <name type="scientific">Undibacterium griseum</name>
    <dbReference type="NCBI Taxonomy" id="2762295"/>
    <lineage>
        <taxon>Bacteria</taxon>
        <taxon>Pseudomonadati</taxon>
        <taxon>Pseudomonadota</taxon>
        <taxon>Betaproteobacteria</taxon>
        <taxon>Burkholderiales</taxon>
        <taxon>Oxalobacteraceae</taxon>
        <taxon>Undibacterium</taxon>
    </lineage>
</organism>
<dbReference type="PANTHER" id="PTHR42678:SF34">
    <property type="entry name" value="OS04G0183300 PROTEIN"/>
    <property type="match status" value="1"/>
</dbReference>
<evidence type="ECO:0000256" key="1">
    <source>
        <dbReference type="SAM" id="SignalP"/>
    </source>
</evidence>
<protein>
    <submittedName>
        <fullName evidence="3">Amidase</fullName>
        <ecNumber evidence="3">3.5.1.4</ecNumber>
    </submittedName>
</protein>
<evidence type="ECO:0000313" key="3">
    <source>
        <dbReference type="EMBL" id="MBC3883636.1"/>
    </source>
</evidence>
<dbReference type="GO" id="GO:0004040">
    <property type="term" value="F:amidase activity"/>
    <property type="evidence" value="ECO:0007669"/>
    <property type="project" value="UniProtKB-EC"/>
</dbReference>
<proteinExistence type="predicted"/>
<dbReference type="PANTHER" id="PTHR42678">
    <property type="entry name" value="AMIDASE"/>
    <property type="match status" value="1"/>
</dbReference>